<dbReference type="CDD" id="cd02970">
    <property type="entry name" value="PRX_like2"/>
    <property type="match status" value="1"/>
</dbReference>
<proteinExistence type="predicted"/>
<dbReference type="SUPFAM" id="SSF52833">
    <property type="entry name" value="Thioredoxin-like"/>
    <property type="match status" value="1"/>
</dbReference>
<evidence type="ECO:0000259" key="1">
    <source>
        <dbReference type="PROSITE" id="PS51352"/>
    </source>
</evidence>
<protein>
    <submittedName>
        <fullName evidence="2">Peroxiredoxin</fullName>
    </submittedName>
</protein>
<dbReference type="Gene3D" id="3.40.30.10">
    <property type="entry name" value="Glutaredoxin"/>
    <property type="match status" value="1"/>
</dbReference>
<evidence type="ECO:0000313" key="3">
    <source>
        <dbReference type="Proteomes" id="UP000571950"/>
    </source>
</evidence>
<dbReference type="PROSITE" id="PS51352">
    <property type="entry name" value="THIOREDOXIN_2"/>
    <property type="match status" value="1"/>
</dbReference>
<dbReference type="GO" id="GO:0016491">
    <property type="term" value="F:oxidoreductase activity"/>
    <property type="evidence" value="ECO:0007669"/>
    <property type="project" value="InterPro"/>
</dbReference>
<dbReference type="AlphaFoldDB" id="A0A7W6BKX6"/>
<reference evidence="2 3" key="1">
    <citation type="submission" date="2020-08" db="EMBL/GenBank/DDBJ databases">
        <title>Genomic Encyclopedia of Type Strains, Phase IV (KMG-IV): sequencing the most valuable type-strain genomes for metagenomic binning, comparative biology and taxonomic classification.</title>
        <authorList>
            <person name="Goeker M."/>
        </authorList>
    </citation>
    <scope>NUCLEOTIDE SEQUENCE [LARGE SCALE GENOMIC DNA]</scope>
    <source>
        <strain evidence="2 3">DSM 26189</strain>
    </source>
</reference>
<feature type="domain" description="Thioredoxin" evidence="1">
    <location>
        <begin position="46"/>
        <end position="218"/>
    </location>
</feature>
<dbReference type="InterPro" id="IPR036249">
    <property type="entry name" value="Thioredoxin-like_sf"/>
</dbReference>
<keyword evidence="3" id="KW-1185">Reference proteome</keyword>
<organism evidence="2 3">
    <name type="scientific">Sphingobium jiangsuense</name>
    <dbReference type="NCBI Taxonomy" id="870476"/>
    <lineage>
        <taxon>Bacteria</taxon>
        <taxon>Pseudomonadati</taxon>
        <taxon>Pseudomonadota</taxon>
        <taxon>Alphaproteobacteria</taxon>
        <taxon>Sphingomonadales</taxon>
        <taxon>Sphingomonadaceae</taxon>
        <taxon>Sphingobium</taxon>
    </lineage>
</organism>
<evidence type="ECO:0000313" key="2">
    <source>
        <dbReference type="EMBL" id="MBB3924593.1"/>
    </source>
</evidence>
<dbReference type="Proteomes" id="UP000571950">
    <property type="component" value="Unassembled WGS sequence"/>
</dbReference>
<sequence>MTQKGLNQRFAELDAERKRSWTPEAYARNAGQREALVKAYAPENHAQAGDRIAPFTLIDAEGKPLTDRHLLATGPAVLIFFRFGGCPACNIALPYYNETLWPALRKAGIPLVAVSPQTPVDPGPAERHRLGFPIASDPGYALGRALGITFLPEEQPKIAPGDAWIGATLGTDSYELPQPTVVVLNRDGTIRFIDVSPDWLIRTESTEILAQLPEADIAGDEAA</sequence>
<dbReference type="RefSeq" id="WP_188070154.1">
    <property type="nucleotide sequence ID" value="NZ_BSPS01000066.1"/>
</dbReference>
<comment type="caution">
    <text evidence="2">The sequence shown here is derived from an EMBL/GenBank/DDBJ whole genome shotgun (WGS) entry which is preliminary data.</text>
</comment>
<gene>
    <name evidence="2" type="ORF">GGR43_000287</name>
</gene>
<dbReference type="GO" id="GO:0016209">
    <property type="term" value="F:antioxidant activity"/>
    <property type="evidence" value="ECO:0007669"/>
    <property type="project" value="InterPro"/>
</dbReference>
<dbReference type="EMBL" id="JACIDT010000001">
    <property type="protein sequence ID" value="MBB3924593.1"/>
    <property type="molecule type" value="Genomic_DNA"/>
</dbReference>
<accession>A0A7W6BKX6</accession>
<dbReference type="InterPro" id="IPR000866">
    <property type="entry name" value="AhpC/TSA"/>
</dbReference>
<dbReference type="Pfam" id="PF00578">
    <property type="entry name" value="AhpC-TSA"/>
    <property type="match status" value="1"/>
</dbReference>
<name>A0A7W6BKX6_9SPHN</name>
<dbReference type="InterPro" id="IPR013766">
    <property type="entry name" value="Thioredoxin_domain"/>
</dbReference>